<keyword evidence="3" id="KW-1003">Cell membrane</keyword>
<protein>
    <submittedName>
        <fullName evidence="8">Hemolysin III</fullName>
    </submittedName>
</protein>
<feature type="transmembrane region" description="Helical" evidence="7">
    <location>
        <begin position="34"/>
        <end position="54"/>
    </location>
</feature>
<evidence type="ECO:0000313" key="8">
    <source>
        <dbReference type="EMBL" id="MBM7561250.1"/>
    </source>
</evidence>
<dbReference type="NCBIfam" id="TIGR01065">
    <property type="entry name" value="hlyIII"/>
    <property type="match status" value="1"/>
</dbReference>
<feature type="transmembrane region" description="Helical" evidence="7">
    <location>
        <begin position="7"/>
        <end position="28"/>
    </location>
</feature>
<gene>
    <name evidence="8" type="ORF">JOC49_000770</name>
</gene>
<keyword evidence="5 7" id="KW-1133">Transmembrane helix</keyword>
<evidence type="ECO:0000256" key="4">
    <source>
        <dbReference type="ARBA" id="ARBA00022692"/>
    </source>
</evidence>
<name>A0ABS2MPC8_9FIRM</name>
<keyword evidence="6 7" id="KW-0472">Membrane</keyword>
<dbReference type="PANTHER" id="PTHR20855:SF3">
    <property type="entry name" value="LD03007P"/>
    <property type="match status" value="1"/>
</dbReference>
<dbReference type="Proteomes" id="UP000767854">
    <property type="component" value="Unassembled WGS sequence"/>
</dbReference>
<dbReference type="RefSeq" id="WP_243423587.1">
    <property type="nucleotide sequence ID" value="NZ_JAFBDT010000004.1"/>
</dbReference>
<proteinExistence type="inferred from homology"/>
<comment type="similarity">
    <text evidence="2">Belongs to the UPF0073 (Hly-III) family.</text>
</comment>
<dbReference type="InterPro" id="IPR004254">
    <property type="entry name" value="AdipoR/HlyIII-related"/>
</dbReference>
<comment type="subcellular location">
    <subcellularLocation>
        <location evidence="1">Cell membrane</location>
        <topology evidence="1">Multi-pass membrane protein</topology>
    </subcellularLocation>
</comment>
<keyword evidence="4 7" id="KW-0812">Transmembrane</keyword>
<dbReference type="InterPro" id="IPR005744">
    <property type="entry name" value="Hy-lIII"/>
</dbReference>
<organism evidence="8 9">
    <name type="scientific">Fusibacter tunisiensis</name>
    <dbReference type="NCBI Taxonomy" id="1008308"/>
    <lineage>
        <taxon>Bacteria</taxon>
        <taxon>Bacillati</taxon>
        <taxon>Bacillota</taxon>
        <taxon>Clostridia</taxon>
        <taxon>Eubacteriales</taxon>
        <taxon>Eubacteriales Family XII. Incertae Sedis</taxon>
        <taxon>Fusibacter</taxon>
    </lineage>
</organism>
<accession>A0ABS2MPC8</accession>
<feature type="transmembrane region" description="Helical" evidence="7">
    <location>
        <begin position="100"/>
        <end position="118"/>
    </location>
</feature>
<feature type="transmembrane region" description="Helical" evidence="7">
    <location>
        <begin position="125"/>
        <end position="143"/>
    </location>
</feature>
<feature type="transmembrane region" description="Helical" evidence="7">
    <location>
        <begin position="75"/>
        <end position="94"/>
    </location>
</feature>
<evidence type="ECO:0000313" key="9">
    <source>
        <dbReference type="Proteomes" id="UP000767854"/>
    </source>
</evidence>
<evidence type="ECO:0000256" key="2">
    <source>
        <dbReference type="ARBA" id="ARBA00008488"/>
    </source>
</evidence>
<evidence type="ECO:0000256" key="1">
    <source>
        <dbReference type="ARBA" id="ARBA00004651"/>
    </source>
</evidence>
<dbReference type="Pfam" id="PF03006">
    <property type="entry name" value="HlyIII"/>
    <property type="match status" value="1"/>
</dbReference>
<evidence type="ECO:0000256" key="6">
    <source>
        <dbReference type="ARBA" id="ARBA00023136"/>
    </source>
</evidence>
<keyword evidence="9" id="KW-1185">Reference proteome</keyword>
<evidence type="ECO:0000256" key="3">
    <source>
        <dbReference type="ARBA" id="ARBA00022475"/>
    </source>
</evidence>
<reference evidence="8 9" key="1">
    <citation type="submission" date="2021-01" db="EMBL/GenBank/DDBJ databases">
        <title>Genomic Encyclopedia of Type Strains, Phase IV (KMG-IV): sequencing the most valuable type-strain genomes for metagenomic binning, comparative biology and taxonomic classification.</title>
        <authorList>
            <person name="Goeker M."/>
        </authorList>
    </citation>
    <scope>NUCLEOTIDE SEQUENCE [LARGE SCALE GENOMIC DNA]</scope>
    <source>
        <strain evidence="8 9">DSM 24436</strain>
    </source>
</reference>
<dbReference type="PANTHER" id="PTHR20855">
    <property type="entry name" value="ADIPOR/PROGESTIN RECEPTOR-RELATED"/>
    <property type="match status" value="1"/>
</dbReference>
<sequence length="211" mass="22914">MREPVNTWTHLVGILLSIAGLITMIVTAALNENLISIIGGAIFGISMILLYTASTVYHGYNGTDSVILKLKKVDHAMIFVLIAGTYTPICMVALGGALGYGLLAGIWTLAIIGMVAKIKFIHMPRVLSAGIYVFLGWISVAFIHPLSEALSFGGFFWLIAGGLFYTIGAIFYATKSEKIKIGVFGFHEIFHLFILAGSLAHFILIQSYLMH</sequence>
<feature type="transmembrane region" description="Helical" evidence="7">
    <location>
        <begin position="186"/>
        <end position="209"/>
    </location>
</feature>
<evidence type="ECO:0000256" key="5">
    <source>
        <dbReference type="ARBA" id="ARBA00022989"/>
    </source>
</evidence>
<dbReference type="EMBL" id="JAFBDT010000004">
    <property type="protein sequence ID" value="MBM7561250.1"/>
    <property type="molecule type" value="Genomic_DNA"/>
</dbReference>
<evidence type="ECO:0000256" key="7">
    <source>
        <dbReference type="SAM" id="Phobius"/>
    </source>
</evidence>
<feature type="transmembrane region" description="Helical" evidence="7">
    <location>
        <begin position="155"/>
        <end position="174"/>
    </location>
</feature>
<comment type="caution">
    <text evidence="8">The sequence shown here is derived from an EMBL/GenBank/DDBJ whole genome shotgun (WGS) entry which is preliminary data.</text>
</comment>